<comment type="caution">
    <text evidence="1">The sequence shown here is derived from an EMBL/GenBank/DDBJ whole genome shotgun (WGS) entry which is preliminary data.</text>
</comment>
<accession>A0A9Q0XNY3</accession>
<dbReference type="PANTHER" id="PTHR34095:SF1">
    <property type="entry name" value="LARGE RIBOSOMAL SUBUNIT PROTEIN ML55"/>
    <property type="match status" value="1"/>
</dbReference>
<protein>
    <recommendedName>
        <fullName evidence="3">Mitochondrial ribosomal protein L55</fullName>
    </recommendedName>
</protein>
<evidence type="ECO:0000313" key="2">
    <source>
        <dbReference type="Proteomes" id="UP001142489"/>
    </source>
</evidence>
<dbReference type="PANTHER" id="PTHR34095">
    <property type="entry name" value="39S RIBOSOMAL PROTEIN L55, MITOCHONDRIAL"/>
    <property type="match status" value="1"/>
</dbReference>
<gene>
    <name evidence="1" type="ORF">JRQ81_018378</name>
</gene>
<keyword evidence="2" id="KW-1185">Reference proteome</keyword>
<organism evidence="1 2">
    <name type="scientific">Phrynocephalus forsythii</name>
    <dbReference type="NCBI Taxonomy" id="171643"/>
    <lineage>
        <taxon>Eukaryota</taxon>
        <taxon>Metazoa</taxon>
        <taxon>Chordata</taxon>
        <taxon>Craniata</taxon>
        <taxon>Vertebrata</taxon>
        <taxon>Euteleostomi</taxon>
        <taxon>Lepidosauria</taxon>
        <taxon>Squamata</taxon>
        <taxon>Bifurcata</taxon>
        <taxon>Unidentata</taxon>
        <taxon>Episquamata</taxon>
        <taxon>Toxicofera</taxon>
        <taxon>Iguania</taxon>
        <taxon>Acrodonta</taxon>
        <taxon>Agamidae</taxon>
        <taxon>Agaminae</taxon>
        <taxon>Phrynocephalus</taxon>
    </lineage>
</organism>
<name>A0A9Q0XNY3_9SAUR</name>
<proteinExistence type="predicted"/>
<reference evidence="1" key="1">
    <citation type="journal article" date="2023" name="DNA Res.">
        <title>Chromosome-level genome assembly of Phrynocephalus forsythii using third-generation DNA sequencing and Hi-C analysis.</title>
        <authorList>
            <person name="Qi Y."/>
            <person name="Zhao W."/>
            <person name="Zhao Y."/>
            <person name="Niu C."/>
            <person name="Cao S."/>
            <person name="Zhang Y."/>
        </authorList>
    </citation>
    <scope>NUCLEOTIDE SEQUENCE</scope>
    <source>
        <tissue evidence="1">Muscle</tissue>
    </source>
</reference>
<dbReference type="GO" id="GO:0005762">
    <property type="term" value="C:mitochondrial large ribosomal subunit"/>
    <property type="evidence" value="ECO:0007669"/>
    <property type="project" value="InterPro"/>
</dbReference>
<dbReference type="Pfam" id="PF09776">
    <property type="entry name" value="Mitoc_L55"/>
    <property type="match status" value="1"/>
</dbReference>
<dbReference type="Proteomes" id="UP001142489">
    <property type="component" value="Unassembled WGS sequence"/>
</dbReference>
<dbReference type="GO" id="GO:0006412">
    <property type="term" value="P:translation"/>
    <property type="evidence" value="ECO:0007669"/>
    <property type="project" value="TreeGrafter"/>
</dbReference>
<dbReference type="OrthoDB" id="9986315at2759"/>
<evidence type="ECO:0000313" key="1">
    <source>
        <dbReference type="EMBL" id="KAJ7322091.1"/>
    </source>
</evidence>
<dbReference type="EMBL" id="JAPFRF010000009">
    <property type="protein sequence ID" value="KAJ7322091.1"/>
    <property type="molecule type" value="Genomic_DNA"/>
</dbReference>
<dbReference type="GO" id="GO:0003735">
    <property type="term" value="F:structural constituent of ribosome"/>
    <property type="evidence" value="ECO:0007669"/>
    <property type="project" value="InterPro"/>
</dbReference>
<dbReference type="InterPro" id="IPR044884">
    <property type="entry name" value="Ribosomal_mL55_sf"/>
</dbReference>
<sequence>MITVLRTLRALPREALSTFVARTHGFHTSASQPNSNRASIACIGRMKYARVYPVLLVKADGSTIHIRYKEPRRMLQIPVDINTLPDAERRARLRRRNAFQVKSKQDTAFEDDFKLDDYKKFWKK</sequence>
<dbReference type="InterPro" id="IPR018615">
    <property type="entry name" value="Ribosomal_mL55"/>
</dbReference>
<dbReference type="AlphaFoldDB" id="A0A9Q0XNY3"/>
<evidence type="ECO:0008006" key="3">
    <source>
        <dbReference type="Google" id="ProtNLM"/>
    </source>
</evidence>
<dbReference type="Gene3D" id="6.20.130.20">
    <property type="entry name" value="Mitochondrial ribosomal protein L55"/>
    <property type="match status" value="1"/>
</dbReference>